<evidence type="ECO:0000313" key="1">
    <source>
        <dbReference type="EMBL" id="GBM77866.1"/>
    </source>
</evidence>
<proteinExistence type="predicted"/>
<sequence>MILTDFLPQFYQGRDCKYASRLSSFVPV</sequence>
<dbReference type="Proteomes" id="UP000499080">
    <property type="component" value="Unassembled WGS sequence"/>
</dbReference>
<reference evidence="1 2" key="1">
    <citation type="journal article" date="2019" name="Sci. Rep.">
        <title>Orb-weaving spider Araneus ventricosus genome elucidates the spidroin gene catalogue.</title>
        <authorList>
            <person name="Kono N."/>
            <person name="Nakamura H."/>
            <person name="Ohtoshi R."/>
            <person name="Moran D.A.P."/>
            <person name="Shinohara A."/>
            <person name="Yoshida Y."/>
            <person name="Fujiwara M."/>
            <person name="Mori M."/>
            <person name="Tomita M."/>
            <person name="Arakawa K."/>
        </authorList>
    </citation>
    <scope>NUCLEOTIDE SEQUENCE [LARGE SCALE GENOMIC DNA]</scope>
</reference>
<comment type="caution">
    <text evidence="1">The sequence shown here is derived from an EMBL/GenBank/DDBJ whole genome shotgun (WGS) entry which is preliminary data.</text>
</comment>
<dbReference type="AlphaFoldDB" id="A0A4Y2ILL4"/>
<evidence type="ECO:0000313" key="2">
    <source>
        <dbReference type="Proteomes" id="UP000499080"/>
    </source>
</evidence>
<accession>A0A4Y2ILL4</accession>
<gene>
    <name evidence="1" type="ORF">AVEN_172439_1</name>
</gene>
<name>A0A4Y2ILL4_ARAVE</name>
<organism evidence="1 2">
    <name type="scientific">Araneus ventricosus</name>
    <name type="common">Orbweaver spider</name>
    <name type="synonym">Epeira ventricosa</name>
    <dbReference type="NCBI Taxonomy" id="182803"/>
    <lineage>
        <taxon>Eukaryota</taxon>
        <taxon>Metazoa</taxon>
        <taxon>Ecdysozoa</taxon>
        <taxon>Arthropoda</taxon>
        <taxon>Chelicerata</taxon>
        <taxon>Arachnida</taxon>
        <taxon>Araneae</taxon>
        <taxon>Araneomorphae</taxon>
        <taxon>Entelegynae</taxon>
        <taxon>Araneoidea</taxon>
        <taxon>Araneidae</taxon>
        <taxon>Araneus</taxon>
    </lineage>
</organism>
<protein>
    <submittedName>
        <fullName evidence="1">Uncharacterized protein</fullName>
    </submittedName>
</protein>
<keyword evidence="2" id="KW-1185">Reference proteome</keyword>
<dbReference type="EMBL" id="BGPR01263322">
    <property type="protein sequence ID" value="GBM77866.1"/>
    <property type="molecule type" value="Genomic_DNA"/>
</dbReference>
<feature type="non-terminal residue" evidence="1">
    <location>
        <position position="28"/>
    </location>
</feature>